<sequence length="504" mass="57468">MKTLKFLQLKNRNPGGRQTRHSFAFFRTQDEGISNIPPPPPKPEKERSSLKTYLSKRRNKREATSREVRASAVELVTINELKEEIQQREATLVTLDKRIKGIESERDRARTELLNAQAQLKDRGQEVSDLKSLATERDQMIEQLTDMVNELKEERSVIQIECDKTKSELKSRESEIRHLNLSLLECAHDLQSTKTDLSATISEKDHALHDMQLKLSEREKLDQSKTNQILSLQQDLESAQQDLRNAQSELEATRSMCDAEIEAAQAMCTAEIEATKAKCTAELGVIKAKYAAELHVAKEEHADELEATKAQLSFVKSQLDSTKAQLSFTKSKLEWAKADLSSIKSLLDSAKADLTNTNNKLKRTTAELESSKEEIEKYVEIMAYRDGLTSLIISVYQEDIQSEKERGNVELEEKQDQLSKIKSSYEKEKKANTKTIKQLTNQVQNLTNSQVQEKAKIYQLESENIKLRKQLEQSKTQALTNDELTILVDDAELMKEEISRLQAE</sequence>
<feature type="non-terminal residue" evidence="1">
    <location>
        <position position="504"/>
    </location>
</feature>
<dbReference type="Proteomes" id="UP000789525">
    <property type="component" value="Unassembled WGS sequence"/>
</dbReference>
<reference evidence="1" key="1">
    <citation type="submission" date="2021-06" db="EMBL/GenBank/DDBJ databases">
        <authorList>
            <person name="Kallberg Y."/>
            <person name="Tangrot J."/>
            <person name="Rosling A."/>
        </authorList>
    </citation>
    <scope>NUCLEOTIDE SEQUENCE</scope>
    <source>
        <strain evidence="1">CL356</strain>
    </source>
</reference>
<evidence type="ECO:0000313" key="1">
    <source>
        <dbReference type="EMBL" id="CAG8547556.1"/>
    </source>
</evidence>
<organism evidence="1 2">
    <name type="scientific">Acaulospora colombiana</name>
    <dbReference type="NCBI Taxonomy" id="27376"/>
    <lineage>
        <taxon>Eukaryota</taxon>
        <taxon>Fungi</taxon>
        <taxon>Fungi incertae sedis</taxon>
        <taxon>Mucoromycota</taxon>
        <taxon>Glomeromycotina</taxon>
        <taxon>Glomeromycetes</taxon>
        <taxon>Diversisporales</taxon>
        <taxon>Acaulosporaceae</taxon>
        <taxon>Acaulospora</taxon>
    </lineage>
</organism>
<proteinExistence type="predicted"/>
<gene>
    <name evidence="1" type="ORF">ACOLOM_LOCUS4719</name>
</gene>
<protein>
    <submittedName>
        <fullName evidence="1">5114_t:CDS:1</fullName>
    </submittedName>
</protein>
<name>A0ACA9LUN0_9GLOM</name>
<keyword evidence="2" id="KW-1185">Reference proteome</keyword>
<comment type="caution">
    <text evidence="1">The sequence shown here is derived from an EMBL/GenBank/DDBJ whole genome shotgun (WGS) entry which is preliminary data.</text>
</comment>
<evidence type="ECO:0000313" key="2">
    <source>
        <dbReference type="Proteomes" id="UP000789525"/>
    </source>
</evidence>
<accession>A0ACA9LUN0</accession>
<dbReference type="EMBL" id="CAJVPT010008038">
    <property type="protein sequence ID" value="CAG8547556.1"/>
    <property type="molecule type" value="Genomic_DNA"/>
</dbReference>